<name>A0A023F0S6_TRIIF</name>
<feature type="transmembrane region" description="Helical" evidence="17">
    <location>
        <begin position="667"/>
        <end position="689"/>
    </location>
</feature>
<evidence type="ECO:0000256" key="9">
    <source>
        <dbReference type="ARBA" id="ARBA00022859"/>
    </source>
</evidence>
<dbReference type="EMBL" id="GBBI01003637">
    <property type="protein sequence ID" value="JAC15075.1"/>
    <property type="molecule type" value="mRNA"/>
</dbReference>
<evidence type="ECO:0000256" key="5">
    <source>
        <dbReference type="ARBA" id="ARBA00022448"/>
    </source>
</evidence>
<protein>
    <submittedName>
        <fullName evidence="21">Putative eukaryotic cytochrome b</fullName>
    </submittedName>
</protein>
<dbReference type="CDD" id="cd09628">
    <property type="entry name" value="DOMON_SDR_2_like"/>
    <property type="match status" value="1"/>
</dbReference>
<keyword evidence="7" id="KW-0399">Innate immunity</keyword>
<evidence type="ECO:0000256" key="3">
    <source>
        <dbReference type="ARBA" id="ARBA00008501"/>
    </source>
</evidence>
<dbReference type="InterPro" id="IPR042307">
    <property type="entry name" value="Reeler_sf"/>
</dbReference>
<dbReference type="PROSITE" id="PS50939">
    <property type="entry name" value="CYTOCHROME_B561"/>
    <property type="match status" value="1"/>
</dbReference>
<dbReference type="PROSITE" id="PS50836">
    <property type="entry name" value="DOMON"/>
    <property type="match status" value="2"/>
</dbReference>
<dbReference type="GO" id="GO:0042832">
    <property type="term" value="P:defense response to protozoan"/>
    <property type="evidence" value="ECO:0007669"/>
    <property type="project" value="UniProtKB-ARBA"/>
</dbReference>
<feature type="domain" description="DOMON" evidence="18">
    <location>
        <begin position="184"/>
        <end position="302"/>
    </location>
</feature>
<comment type="similarity">
    <text evidence="4">Belongs to the FRRS1 family.</text>
</comment>
<dbReference type="SMART" id="SM00665">
    <property type="entry name" value="B561"/>
    <property type="match status" value="1"/>
</dbReference>
<evidence type="ECO:0000256" key="4">
    <source>
        <dbReference type="ARBA" id="ARBA00009195"/>
    </source>
</evidence>
<comment type="cofactor">
    <cofactor evidence="1">
        <name>heme b</name>
        <dbReference type="ChEBI" id="CHEBI:60344"/>
    </cofactor>
</comment>
<feature type="region of interest" description="Disordered" evidence="16">
    <location>
        <begin position="1"/>
        <end position="33"/>
    </location>
</feature>
<evidence type="ECO:0000259" key="18">
    <source>
        <dbReference type="PROSITE" id="PS50836"/>
    </source>
</evidence>
<dbReference type="InterPro" id="IPR002861">
    <property type="entry name" value="Reeler_dom"/>
</dbReference>
<feature type="transmembrane region" description="Helical" evidence="17">
    <location>
        <begin position="600"/>
        <end position="619"/>
    </location>
</feature>
<dbReference type="InterPro" id="IPR006593">
    <property type="entry name" value="Cyt_b561/ferric_Rdtase_TM"/>
</dbReference>
<dbReference type="Pfam" id="PF03351">
    <property type="entry name" value="DOMON"/>
    <property type="match status" value="2"/>
</dbReference>
<dbReference type="GO" id="GO:0042742">
    <property type="term" value="P:defense response to bacterium"/>
    <property type="evidence" value="ECO:0007669"/>
    <property type="project" value="UniProtKB-KW"/>
</dbReference>
<evidence type="ECO:0000256" key="12">
    <source>
        <dbReference type="ARBA" id="ARBA00023004"/>
    </source>
</evidence>
<proteinExistence type="evidence at transcript level"/>
<feature type="non-terminal residue" evidence="21">
    <location>
        <position position="1"/>
    </location>
</feature>
<feature type="transmembrane region" description="Helical" evidence="17">
    <location>
        <begin position="631"/>
        <end position="655"/>
    </location>
</feature>
<keyword evidence="15" id="KW-0325">Glycoprotein</keyword>
<accession>A0A023F0S6</accession>
<feature type="domain" description="DOMON" evidence="18">
    <location>
        <begin position="365"/>
        <end position="484"/>
    </location>
</feature>
<evidence type="ECO:0000256" key="17">
    <source>
        <dbReference type="SAM" id="Phobius"/>
    </source>
</evidence>
<evidence type="ECO:0000256" key="15">
    <source>
        <dbReference type="ARBA" id="ARBA00023180"/>
    </source>
</evidence>
<keyword evidence="10" id="KW-0249">Electron transport</keyword>
<keyword evidence="6" id="KW-0929">Antimicrobial</keyword>
<evidence type="ECO:0000256" key="7">
    <source>
        <dbReference type="ARBA" id="ARBA00022588"/>
    </source>
</evidence>
<keyword evidence="12" id="KW-0408">Iron</keyword>
<dbReference type="PROSITE" id="PS51019">
    <property type="entry name" value="REELIN"/>
    <property type="match status" value="1"/>
</dbReference>
<dbReference type="InterPro" id="IPR051237">
    <property type="entry name" value="Ferric-chelate_Red/DefProt"/>
</dbReference>
<dbReference type="PANTHER" id="PTHR45828:SF33">
    <property type="entry name" value="DOMON DOMAIN-CONTAINING PROTEIN"/>
    <property type="match status" value="1"/>
</dbReference>
<dbReference type="Gene3D" id="2.60.40.4060">
    <property type="entry name" value="Reeler domain"/>
    <property type="match status" value="1"/>
</dbReference>
<dbReference type="CDD" id="cd08544">
    <property type="entry name" value="Reeler"/>
    <property type="match status" value="1"/>
</dbReference>
<evidence type="ECO:0000256" key="11">
    <source>
        <dbReference type="ARBA" id="ARBA00022989"/>
    </source>
</evidence>
<dbReference type="Gene3D" id="1.20.120.1770">
    <property type="match status" value="1"/>
</dbReference>
<sequence length="769" mass="85562">VLSFKSGAPTSMCSSMMPHHKGATPQATSPPYTITTAASTTTEDGRISLKIQGSPFLGILMEARKKADQPGAIGSFVTPNSLKTITCDNFTNSAVTHRDSSKKENIELQWQAPPNWQGNITFVATIVSNYSTFWTGITSQPVHVEKYIIETTETPENAVKPNLYEGCDTNKDCVGFPDGCLQQRNCQTVVTVISGNELVFEMMSLGSKYVALGISEDREMGGDYVAECVLEGDNVKSYESWNVPSRKENIRLPERDNLKLIAGEYTNGNIYCSVKIPADEIQIENAVLDFNKNRYYILLASGREVKLQEGSSKTTGVGFHDVGYLASKNHLMMHIHPDKPHDPFYDGCNTELNCFGFPDNCVQERNCKLVVSILTQGVNYRFRLKGESTAYIAVGLSHDDKMGEDSVMECVNNGRNVAAYMSWNKPGVKANTREGISQVGINLISANISNGVMFCEFTRESVTTIEKKTYDLINDKYVLLLAAGSSLKANRVGYHDLVFTASGEKRFLSDVRTLKTADKLLVRLHGAFMIAAWIGTASIGIVLARYFKQTWVESSLCAKDLWFAWHRFFMLITWCLTITACVLIFVDVGDWVPEGSQKHAILGVITIVLCFIQPIGALFRPHPSARNRPIFNWLHWFIGNAAHIVSIVTIFFAVPLNRAQLPEWVDWILVAFVAFYVIVHIILSFAGCISENKAMKKINSFPMKEMSTNRGNVNNVERKQDAPLAGFRKFILFIHIVYITGLSAALIVIVVLAPIGTQWQSLQNKFMGM</sequence>
<keyword evidence="14 17" id="KW-0472">Membrane</keyword>
<evidence type="ECO:0000256" key="1">
    <source>
        <dbReference type="ARBA" id="ARBA00001970"/>
    </source>
</evidence>
<feature type="domain" description="Reelin" evidence="20">
    <location>
        <begin position="1"/>
        <end position="161"/>
    </location>
</feature>
<evidence type="ECO:0000256" key="10">
    <source>
        <dbReference type="ARBA" id="ARBA00022982"/>
    </source>
</evidence>
<keyword evidence="8 17" id="KW-0812">Transmembrane</keyword>
<evidence type="ECO:0000256" key="14">
    <source>
        <dbReference type="ARBA" id="ARBA00023136"/>
    </source>
</evidence>
<evidence type="ECO:0000256" key="6">
    <source>
        <dbReference type="ARBA" id="ARBA00022529"/>
    </source>
</evidence>
<evidence type="ECO:0000259" key="19">
    <source>
        <dbReference type="PROSITE" id="PS50939"/>
    </source>
</evidence>
<dbReference type="PANTHER" id="PTHR45828">
    <property type="entry name" value="CYTOCHROME B561/FERRIC REDUCTASE TRANSMEMBRANE"/>
    <property type="match status" value="1"/>
</dbReference>
<organism evidence="21">
    <name type="scientific">Triatoma infestans</name>
    <name type="common">Assassin bug</name>
    <dbReference type="NCBI Taxonomy" id="30076"/>
    <lineage>
        <taxon>Eukaryota</taxon>
        <taxon>Metazoa</taxon>
        <taxon>Ecdysozoa</taxon>
        <taxon>Arthropoda</taxon>
        <taxon>Hexapoda</taxon>
        <taxon>Insecta</taxon>
        <taxon>Pterygota</taxon>
        <taxon>Neoptera</taxon>
        <taxon>Paraneoptera</taxon>
        <taxon>Hemiptera</taxon>
        <taxon>Heteroptera</taxon>
        <taxon>Panheteroptera</taxon>
        <taxon>Cimicomorpha</taxon>
        <taxon>Reduviidae</taxon>
        <taxon>Triatominae</taxon>
        <taxon>Triatoma</taxon>
    </lineage>
</organism>
<dbReference type="GO" id="GO:0016020">
    <property type="term" value="C:membrane"/>
    <property type="evidence" value="ECO:0007669"/>
    <property type="project" value="UniProtKB-SubCell"/>
</dbReference>
<evidence type="ECO:0000256" key="13">
    <source>
        <dbReference type="ARBA" id="ARBA00023022"/>
    </source>
</evidence>
<feature type="transmembrane region" description="Helical" evidence="17">
    <location>
        <begin position="730"/>
        <end position="755"/>
    </location>
</feature>
<dbReference type="AlphaFoldDB" id="A0A023F0S6"/>
<evidence type="ECO:0000256" key="2">
    <source>
        <dbReference type="ARBA" id="ARBA00004141"/>
    </source>
</evidence>
<evidence type="ECO:0000313" key="21">
    <source>
        <dbReference type="EMBL" id="JAC15075.1"/>
    </source>
</evidence>
<dbReference type="SMART" id="SM00664">
    <property type="entry name" value="DoH"/>
    <property type="match status" value="2"/>
</dbReference>
<reference evidence="21" key="1">
    <citation type="journal article" date="2014" name="PLoS Negl. Trop. Dis.">
        <title>An updated insight into the Sialotranscriptome of Triatoma infestans: developmental stage and geographic variations.</title>
        <authorList>
            <person name="Schwarz A."/>
            <person name="Medrano-Mercado N."/>
            <person name="Schaub G.A."/>
            <person name="Struchiner C.J."/>
            <person name="Bargues M.D."/>
            <person name="Levy M.Z."/>
            <person name="Ribeiro J.M."/>
        </authorList>
    </citation>
    <scope>NUCLEOTIDE SEQUENCE</scope>
    <source>
        <strain evidence="21">Chile</strain>
        <tissue evidence="21">Salivary glands</tissue>
    </source>
</reference>
<dbReference type="CDD" id="cd08760">
    <property type="entry name" value="Cyt_b561_FRRS1_like"/>
    <property type="match status" value="1"/>
</dbReference>
<dbReference type="InterPro" id="IPR005018">
    <property type="entry name" value="DOMON_domain"/>
</dbReference>
<keyword evidence="11 17" id="KW-1133">Transmembrane helix</keyword>
<keyword evidence="13" id="KW-0044">Antibiotic</keyword>
<dbReference type="Pfam" id="PF02014">
    <property type="entry name" value="Reeler"/>
    <property type="match status" value="1"/>
</dbReference>
<comment type="subcellular location">
    <subcellularLocation>
        <location evidence="2">Membrane</location>
        <topology evidence="2">Multi-pass membrane protein</topology>
    </subcellularLocation>
</comment>
<feature type="transmembrane region" description="Helical" evidence="17">
    <location>
        <begin position="524"/>
        <end position="547"/>
    </location>
</feature>
<feature type="transmembrane region" description="Helical" evidence="17">
    <location>
        <begin position="568"/>
        <end position="588"/>
    </location>
</feature>
<dbReference type="FunFam" id="2.60.40.4060:FF:000003">
    <property type="entry name" value="Ferric chelate reductase 1"/>
    <property type="match status" value="1"/>
</dbReference>
<dbReference type="GO" id="GO:0045087">
    <property type="term" value="P:innate immune response"/>
    <property type="evidence" value="ECO:0007669"/>
    <property type="project" value="UniProtKB-KW"/>
</dbReference>
<keyword evidence="9" id="KW-0391">Immunity</keyword>
<evidence type="ECO:0000259" key="20">
    <source>
        <dbReference type="PROSITE" id="PS51019"/>
    </source>
</evidence>
<evidence type="ECO:0000256" key="8">
    <source>
        <dbReference type="ARBA" id="ARBA00022692"/>
    </source>
</evidence>
<feature type="domain" description="Cytochrome b561" evidence="19">
    <location>
        <begin position="488"/>
        <end position="689"/>
    </location>
</feature>
<keyword evidence="5" id="KW-0813">Transport</keyword>
<comment type="similarity">
    <text evidence="3">Belongs to the insect defense protein family.</text>
</comment>
<evidence type="ECO:0000256" key="16">
    <source>
        <dbReference type="SAM" id="MobiDB-lite"/>
    </source>
</evidence>